<evidence type="ECO:0000313" key="8">
    <source>
        <dbReference type="Proteomes" id="UP000032809"/>
    </source>
</evidence>
<feature type="transmembrane region" description="Helical" evidence="6">
    <location>
        <begin position="36"/>
        <end position="60"/>
    </location>
</feature>
<feature type="transmembrane region" description="Helical" evidence="6">
    <location>
        <begin position="121"/>
        <end position="142"/>
    </location>
</feature>
<feature type="transmembrane region" description="Helical" evidence="6">
    <location>
        <begin position="209"/>
        <end position="235"/>
    </location>
</feature>
<proteinExistence type="predicted"/>
<feature type="transmembrane region" description="Helical" evidence="6">
    <location>
        <begin position="91"/>
        <end position="114"/>
    </location>
</feature>
<dbReference type="PATRIC" id="fig|1006576.9.peg.425"/>
<keyword evidence="4 6" id="KW-1133">Transmembrane helix</keyword>
<keyword evidence="8" id="KW-1185">Reference proteome</keyword>
<protein>
    <submittedName>
        <fullName evidence="7">Ribose/xylose/arabinose/galactoside ABC-type transport systems, permease components</fullName>
    </submittedName>
</protein>
<dbReference type="PANTHER" id="PTHR32196">
    <property type="entry name" value="ABC TRANSPORTER PERMEASE PROTEIN YPHD-RELATED-RELATED"/>
    <property type="match status" value="1"/>
</dbReference>
<dbReference type="AlphaFoldDB" id="A0A0C7NPD2"/>
<dbReference type="Proteomes" id="UP000032809">
    <property type="component" value="Chromosome I"/>
</dbReference>
<reference evidence="8" key="1">
    <citation type="submission" date="2014-11" db="EMBL/GenBank/DDBJ databases">
        <authorList>
            <person name="Wibberg D."/>
        </authorList>
    </citation>
    <scope>NUCLEOTIDE SEQUENCE [LARGE SCALE GENOMIC DNA]</scope>
    <source>
        <strain evidence="8">L3</strain>
    </source>
</reference>
<feature type="transmembrane region" description="Helical" evidence="6">
    <location>
        <begin position="247"/>
        <end position="275"/>
    </location>
</feature>
<dbReference type="KEGG" id="dtn:DTL3_0431"/>
<comment type="subcellular location">
    <subcellularLocation>
        <location evidence="1">Cell membrane</location>
        <topology evidence="1">Multi-pass membrane protein</topology>
    </subcellularLocation>
</comment>
<sequence>MELVKKIFAVREFTIFLVLIVLMLFLGITAKGFLSVANIFTIILNVSFIGVMACGMTMVIITGGIDLSVGSILGLSGVVMGLLMHDFGVHPLASVLSGFLVGVLCGLVNGFLITKIKIPPFISTLGMLSIARGLAYVLSGGWPISPFPQSFTIQGQGMVGPIPVPVLYFAGVAIIAYIFLRYTIVGRRIYATGGNLEAAKLVGIKTDRILMLVYIINGLLAAFAGFLMTAWLGVAQANAGQGYELDVIAATVIGGTSLQGGEGTILGTVIGAIIMGVLRNGLILLGVSSFWQQVAIGSVIIIAVAFDQLRGGKES</sequence>
<feature type="transmembrane region" description="Helical" evidence="6">
    <location>
        <begin position="282"/>
        <end position="306"/>
    </location>
</feature>
<keyword evidence="5 6" id="KW-0472">Membrane</keyword>
<dbReference type="CDD" id="cd06579">
    <property type="entry name" value="TM_PBP1_transp_AraH_like"/>
    <property type="match status" value="1"/>
</dbReference>
<feature type="transmembrane region" description="Helical" evidence="6">
    <location>
        <begin position="67"/>
        <end position="85"/>
    </location>
</feature>
<evidence type="ECO:0000313" key="7">
    <source>
        <dbReference type="EMBL" id="CEP77757.1"/>
    </source>
</evidence>
<dbReference type="STRING" id="1006576.DTL3_0431"/>
<keyword evidence="2" id="KW-1003">Cell membrane</keyword>
<dbReference type="InterPro" id="IPR001851">
    <property type="entry name" value="ABC_transp_permease"/>
</dbReference>
<evidence type="ECO:0000256" key="3">
    <source>
        <dbReference type="ARBA" id="ARBA00022692"/>
    </source>
</evidence>
<dbReference type="HOGENOM" id="CLU_028880_2_2_0"/>
<evidence type="ECO:0000256" key="4">
    <source>
        <dbReference type="ARBA" id="ARBA00022989"/>
    </source>
</evidence>
<dbReference type="EMBL" id="LN824141">
    <property type="protein sequence ID" value="CEP77757.1"/>
    <property type="molecule type" value="Genomic_DNA"/>
</dbReference>
<feature type="transmembrane region" description="Helical" evidence="6">
    <location>
        <begin position="162"/>
        <end position="180"/>
    </location>
</feature>
<dbReference type="Pfam" id="PF02653">
    <property type="entry name" value="BPD_transp_2"/>
    <property type="match status" value="1"/>
</dbReference>
<accession>A0A0C7NPD2</accession>
<dbReference type="PANTHER" id="PTHR32196:SF72">
    <property type="entry name" value="RIBOSE IMPORT PERMEASE PROTEIN RBSC"/>
    <property type="match status" value="1"/>
</dbReference>
<feature type="transmembrane region" description="Helical" evidence="6">
    <location>
        <begin position="12"/>
        <end position="30"/>
    </location>
</feature>
<dbReference type="GO" id="GO:0005886">
    <property type="term" value="C:plasma membrane"/>
    <property type="evidence" value="ECO:0007669"/>
    <property type="project" value="UniProtKB-SubCell"/>
</dbReference>
<keyword evidence="3 6" id="KW-0812">Transmembrane</keyword>
<dbReference type="RefSeq" id="WP_045087324.1">
    <property type="nucleotide sequence ID" value="NZ_LN824141.1"/>
</dbReference>
<organism evidence="7 8">
    <name type="scientific">Defluviitoga tunisiensis</name>
    <dbReference type="NCBI Taxonomy" id="1006576"/>
    <lineage>
        <taxon>Bacteria</taxon>
        <taxon>Thermotogati</taxon>
        <taxon>Thermotogota</taxon>
        <taxon>Thermotogae</taxon>
        <taxon>Petrotogales</taxon>
        <taxon>Petrotogaceae</taxon>
        <taxon>Defluviitoga</taxon>
    </lineage>
</organism>
<dbReference type="GO" id="GO:0022857">
    <property type="term" value="F:transmembrane transporter activity"/>
    <property type="evidence" value="ECO:0007669"/>
    <property type="project" value="InterPro"/>
</dbReference>
<evidence type="ECO:0000256" key="1">
    <source>
        <dbReference type="ARBA" id="ARBA00004651"/>
    </source>
</evidence>
<gene>
    <name evidence="7" type="primary">araH</name>
    <name evidence="7" type="ORF">DTL3_0431</name>
</gene>
<evidence type="ECO:0000256" key="2">
    <source>
        <dbReference type="ARBA" id="ARBA00022475"/>
    </source>
</evidence>
<evidence type="ECO:0000256" key="6">
    <source>
        <dbReference type="SAM" id="Phobius"/>
    </source>
</evidence>
<evidence type="ECO:0000256" key="5">
    <source>
        <dbReference type="ARBA" id="ARBA00023136"/>
    </source>
</evidence>
<name>A0A0C7NPD2_DEFTU</name>